<sequence length="49" mass="5758">MEYVQSSSGKWHRTDCQYSPDDGDREDETEQLPIDADRCQHCIDSFEFS</sequence>
<feature type="region of interest" description="Disordered" evidence="1">
    <location>
        <begin position="1"/>
        <end position="32"/>
    </location>
</feature>
<dbReference type="EMBL" id="FNBK01000005">
    <property type="protein sequence ID" value="SDF28621.1"/>
    <property type="molecule type" value="Genomic_DNA"/>
</dbReference>
<proteinExistence type="predicted"/>
<accession>A0A1G7JUU8</accession>
<evidence type="ECO:0000313" key="3">
    <source>
        <dbReference type="Proteomes" id="UP000199076"/>
    </source>
</evidence>
<feature type="compositionally biased region" description="Acidic residues" evidence="1">
    <location>
        <begin position="21"/>
        <end position="30"/>
    </location>
</feature>
<dbReference type="AlphaFoldDB" id="A0A1G7JUU8"/>
<dbReference type="OrthoDB" id="223789at2157"/>
<evidence type="ECO:0000256" key="1">
    <source>
        <dbReference type="SAM" id="MobiDB-lite"/>
    </source>
</evidence>
<evidence type="ECO:0000313" key="2">
    <source>
        <dbReference type="EMBL" id="SDF28621.1"/>
    </source>
</evidence>
<gene>
    <name evidence="2" type="ORF">SAMN05216218_10567</name>
</gene>
<keyword evidence="3" id="KW-1185">Reference proteome</keyword>
<name>A0A1G7JUU8_9EURY</name>
<organism evidence="2 3">
    <name type="scientific">Halorientalis regularis</name>
    <dbReference type="NCBI Taxonomy" id="660518"/>
    <lineage>
        <taxon>Archaea</taxon>
        <taxon>Methanobacteriati</taxon>
        <taxon>Methanobacteriota</taxon>
        <taxon>Stenosarchaea group</taxon>
        <taxon>Halobacteria</taxon>
        <taxon>Halobacteriales</taxon>
        <taxon>Haloarculaceae</taxon>
        <taxon>Halorientalis</taxon>
    </lineage>
</organism>
<dbReference type="STRING" id="660518.SAMN05216218_10567"/>
<reference evidence="3" key="1">
    <citation type="submission" date="2016-10" db="EMBL/GenBank/DDBJ databases">
        <authorList>
            <person name="Varghese N."/>
            <person name="Submissions S."/>
        </authorList>
    </citation>
    <scope>NUCLEOTIDE SEQUENCE [LARGE SCALE GENOMIC DNA]</scope>
    <source>
        <strain evidence="3">IBRC-M 10760</strain>
    </source>
</reference>
<dbReference type="Proteomes" id="UP000199076">
    <property type="component" value="Unassembled WGS sequence"/>
</dbReference>
<protein>
    <submittedName>
        <fullName evidence="2">Uncharacterized protein</fullName>
    </submittedName>
</protein>
<dbReference type="RefSeq" id="WP_175452816.1">
    <property type="nucleotide sequence ID" value="NZ_FNBK01000005.1"/>
</dbReference>